<evidence type="ECO:0000313" key="1">
    <source>
        <dbReference type="EMBL" id="CAG8450244.1"/>
    </source>
</evidence>
<protein>
    <submittedName>
        <fullName evidence="1">1462_t:CDS:1</fullName>
    </submittedName>
</protein>
<dbReference type="Gene3D" id="3.40.50.150">
    <property type="entry name" value="Vaccinia Virus protein VP39"/>
    <property type="match status" value="1"/>
</dbReference>
<keyword evidence="2" id="KW-1185">Reference proteome</keyword>
<dbReference type="InterPro" id="IPR029063">
    <property type="entry name" value="SAM-dependent_MTases_sf"/>
</dbReference>
<dbReference type="PANTHER" id="PTHR14614:SF132">
    <property type="entry name" value="PROTEIN-LYSINE METHYLTRANSFERASE C42C1.13"/>
    <property type="match status" value="1"/>
</dbReference>
<dbReference type="Proteomes" id="UP000789759">
    <property type="component" value="Unassembled WGS sequence"/>
</dbReference>
<dbReference type="InterPro" id="IPR019410">
    <property type="entry name" value="Methyltransf_16"/>
</dbReference>
<comment type="caution">
    <text evidence="1">The sequence shown here is derived from an EMBL/GenBank/DDBJ whole genome shotgun (WGS) entry which is preliminary data.</text>
</comment>
<dbReference type="EMBL" id="CAJVQA010000018">
    <property type="protein sequence ID" value="CAG8450244.1"/>
    <property type="molecule type" value="Genomic_DNA"/>
</dbReference>
<sequence>MSQSLLLIEGPKFPFFNFEFSSNSFHLSRRFVINNQPIYLYYPPVFNNTTDNTTKDEYNLDESLNNEPLEHTIRTAASVWDASLILAKFLEKQCRENKINFKEKTFIELGSGKSIPSIASAILGAKQVTITDVPNVIPQIKKIIKLNGLFKNSVNVEPLDWINGKEHIEALSNAHWDYILGADIVWVDYLAKPLIETIDALSTPSYTKLLLSHQSRTTRCDNLFFNSLKKLGWKIDKVSYDEFNWEEGFLKDNVDIYCGYKE</sequence>
<evidence type="ECO:0000313" key="2">
    <source>
        <dbReference type="Proteomes" id="UP000789759"/>
    </source>
</evidence>
<dbReference type="PANTHER" id="PTHR14614">
    <property type="entry name" value="HEPATOCELLULAR CARCINOMA-ASSOCIATED ANTIGEN"/>
    <property type="match status" value="1"/>
</dbReference>
<proteinExistence type="predicted"/>
<gene>
    <name evidence="1" type="ORF">CPELLU_LOCUS104</name>
</gene>
<name>A0A9N8VHP6_9GLOM</name>
<accession>A0A9N8VHP6</accession>
<dbReference type="OrthoDB" id="407325at2759"/>
<dbReference type="AlphaFoldDB" id="A0A9N8VHP6"/>
<organism evidence="1 2">
    <name type="scientific">Cetraspora pellucida</name>
    <dbReference type="NCBI Taxonomy" id="1433469"/>
    <lineage>
        <taxon>Eukaryota</taxon>
        <taxon>Fungi</taxon>
        <taxon>Fungi incertae sedis</taxon>
        <taxon>Mucoromycota</taxon>
        <taxon>Glomeromycotina</taxon>
        <taxon>Glomeromycetes</taxon>
        <taxon>Diversisporales</taxon>
        <taxon>Gigasporaceae</taxon>
        <taxon>Cetraspora</taxon>
    </lineage>
</organism>
<reference evidence="1" key="1">
    <citation type="submission" date="2021-06" db="EMBL/GenBank/DDBJ databases">
        <authorList>
            <person name="Kallberg Y."/>
            <person name="Tangrot J."/>
            <person name="Rosling A."/>
        </authorList>
    </citation>
    <scope>NUCLEOTIDE SEQUENCE</scope>
    <source>
        <strain evidence="1">FL966</strain>
    </source>
</reference>
<dbReference type="Pfam" id="PF10294">
    <property type="entry name" value="Methyltransf_16"/>
    <property type="match status" value="1"/>
</dbReference>
<dbReference type="SUPFAM" id="SSF53335">
    <property type="entry name" value="S-adenosyl-L-methionine-dependent methyltransferases"/>
    <property type="match status" value="1"/>
</dbReference>